<reference evidence="1" key="1">
    <citation type="submission" date="2023-03" db="EMBL/GenBank/DDBJ databases">
        <title>Massive genome expansion in bonnet fungi (Mycena s.s.) driven by repeated elements and novel gene families across ecological guilds.</title>
        <authorList>
            <consortium name="Lawrence Berkeley National Laboratory"/>
            <person name="Harder C.B."/>
            <person name="Miyauchi S."/>
            <person name="Viragh M."/>
            <person name="Kuo A."/>
            <person name="Thoen E."/>
            <person name="Andreopoulos B."/>
            <person name="Lu D."/>
            <person name="Skrede I."/>
            <person name="Drula E."/>
            <person name="Henrissat B."/>
            <person name="Morin E."/>
            <person name="Kohler A."/>
            <person name="Barry K."/>
            <person name="LaButti K."/>
            <person name="Morin E."/>
            <person name="Salamov A."/>
            <person name="Lipzen A."/>
            <person name="Mereny Z."/>
            <person name="Hegedus B."/>
            <person name="Baldrian P."/>
            <person name="Stursova M."/>
            <person name="Weitz H."/>
            <person name="Taylor A."/>
            <person name="Grigoriev I.V."/>
            <person name="Nagy L.G."/>
            <person name="Martin F."/>
            <person name="Kauserud H."/>
        </authorList>
    </citation>
    <scope>NUCLEOTIDE SEQUENCE</scope>
    <source>
        <strain evidence="1">CBHHK182m</strain>
    </source>
</reference>
<proteinExistence type="predicted"/>
<keyword evidence="2" id="KW-1185">Reference proteome</keyword>
<protein>
    <submittedName>
        <fullName evidence="1">Uncharacterized protein</fullName>
    </submittedName>
</protein>
<sequence length="111" mass="12086">MRVDTSKEWALLPLDKKHGGHFAQKGDSGSVVDDQGRMGGMITGGLGKGYMDGALSRLIEISHGNAVLETDAFPASHAARNECVNERTSTESEQFNYIVVRGWWSCQGRVC</sequence>
<dbReference type="Proteomes" id="UP001215598">
    <property type="component" value="Unassembled WGS sequence"/>
</dbReference>
<gene>
    <name evidence="1" type="ORF">B0H16DRAFT_1688099</name>
</gene>
<comment type="caution">
    <text evidence="1">The sequence shown here is derived from an EMBL/GenBank/DDBJ whole genome shotgun (WGS) entry which is preliminary data.</text>
</comment>
<evidence type="ECO:0000313" key="1">
    <source>
        <dbReference type="EMBL" id="KAJ7762475.1"/>
    </source>
</evidence>
<evidence type="ECO:0000313" key="2">
    <source>
        <dbReference type="Proteomes" id="UP001215598"/>
    </source>
</evidence>
<dbReference type="EMBL" id="JARKIB010000032">
    <property type="protein sequence ID" value="KAJ7762475.1"/>
    <property type="molecule type" value="Genomic_DNA"/>
</dbReference>
<organism evidence="1 2">
    <name type="scientific">Mycena metata</name>
    <dbReference type="NCBI Taxonomy" id="1033252"/>
    <lineage>
        <taxon>Eukaryota</taxon>
        <taxon>Fungi</taxon>
        <taxon>Dikarya</taxon>
        <taxon>Basidiomycota</taxon>
        <taxon>Agaricomycotina</taxon>
        <taxon>Agaricomycetes</taxon>
        <taxon>Agaricomycetidae</taxon>
        <taxon>Agaricales</taxon>
        <taxon>Marasmiineae</taxon>
        <taxon>Mycenaceae</taxon>
        <taxon>Mycena</taxon>
    </lineage>
</organism>
<accession>A0AAD7NHI5</accession>
<dbReference type="AlphaFoldDB" id="A0AAD7NHI5"/>
<name>A0AAD7NHI5_9AGAR</name>